<gene>
    <name evidence="7" type="ordered locus">Awo_c17880</name>
</gene>
<keyword evidence="4 6" id="KW-1133">Transmembrane helix</keyword>
<dbReference type="KEGG" id="awo:Awo_c17880"/>
<dbReference type="STRING" id="931626.Awo_c17880"/>
<dbReference type="OrthoDB" id="5189031at2"/>
<feature type="transmembrane region" description="Helical" evidence="6">
    <location>
        <begin position="9"/>
        <end position="31"/>
    </location>
</feature>
<dbReference type="eggNOG" id="COG1030">
    <property type="taxonomic scope" value="Bacteria"/>
</dbReference>
<dbReference type="GO" id="GO:0016020">
    <property type="term" value="C:membrane"/>
    <property type="evidence" value="ECO:0007669"/>
    <property type="project" value="UniProtKB-SubCell"/>
</dbReference>
<evidence type="ECO:0008006" key="9">
    <source>
        <dbReference type="Google" id="ProtNLM"/>
    </source>
</evidence>
<dbReference type="HOGENOM" id="CLU_067293_1_0_9"/>
<evidence type="ECO:0000256" key="4">
    <source>
        <dbReference type="ARBA" id="ARBA00022989"/>
    </source>
</evidence>
<dbReference type="PANTHER" id="PTHR33802:SF1">
    <property type="entry name" value="XK-RELATED PROTEIN"/>
    <property type="match status" value="1"/>
</dbReference>
<feature type="transmembrane region" description="Helical" evidence="6">
    <location>
        <begin position="172"/>
        <end position="195"/>
    </location>
</feature>
<reference evidence="7 8" key="2">
    <citation type="journal article" date="2012" name="PLoS ONE">
        <title>An ancient pathway combining carbon dioxide fixation with the generation and utilization of a sodium ion gradient for ATP synthesis.</title>
        <authorList>
            <person name="Poehlein A."/>
            <person name="Schmidt S."/>
            <person name="Kaster A.K."/>
            <person name="Goenrich M."/>
            <person name="Vollmers J."/>
            <person name="Thurmer A."/>
            <person name="Bertsch J."/>
            <person name="Schuchmann K."/>
            <person name="Voigt B."/>
            <person name="Hecker M."/>
            <person name="Daniel R."/>
            <person name="Thauer R.K."/>
            <person name="Gottschalk G."/>
            <person name="Muller V."/>
        </authorList>
    </citation>
    <scope>NUCLEOTIDE SEQUENCE [LARGE SCALE GENOMIC DNA]</scope>
    <source>
        <strain evidence="8">ATCC 29683 / DSM 1030 / JCM 2381 / KCTC 1655 / WB1</strain>
    </source>
</reference>
<sequence length="261" mass="29583">MNNKELIKAWLNLGFLVLTLVINTMGAVGLFNNLSQKDVSDLYSTLITPAPFTFSIWSIIYLLLFIATIMMIVKHNDPYYKEAINKISVLFWISCLLNCLWIICFSYTQIGLSAIVIFVFLITLTYIIRQIGAIQTRQRWLLAATFGMYTGWLLIATVLNISAWFVKIGWDGFGIASEIWSVIILLVAVGLTLMVVLTTKNAIFPIPIAWGYYGIYQSLIATPDVLYQLLPIIAIVGIVLLVMIAGFQFYRNQYRLMPEPL</sequence>
<dbReference type="RefSeq" id="WP_014356168.1">
    <property type="nucleotide sequence ID" value="NC_016894.1"/>
</dbReference>
<comment type="similarity">
    <text evidence="2">Belongs to the TspO/BZRP family.</text>
</comment>
<evidence type="ECO:0000256" key="1">
    <source>
        <dbReference type="ARBA" id="ARBA00004141"/>
    </source>
</evidence>
<proteinExistence type="inferred from homology"/>
<dbReference type="EMBL" id="CP002987">
    <property type="protein sequence ID" value="AFA48568.1"/>
    <property type="molecule type" value="Genomic_DNA"/>
</dbReference>
<dbReference type="Proteomes" id="UP000007177">
    <property type="component" value="Chromosome"/>
</dbReference>
<evidence type="ECO:0000256" key="3">
    <source>
        <dbReference type="ARBA" id="ARBA00022692"/>
    </source>
</evidence>
<accession>H6LIJ4</accession>
<dbReference type="PANTHER" id="PTHR33802">
    <property type="entry name" value="SI:CH211-161H7.5-RELATED"/>
    <property type="match status" value="1"/>
</dbReference>
<dbReference type="Pfam" id="PF03073">
    <property type="entry name" value="TspO_MBR"/>
    <property type="match status" value="1"/>
</dbReference>
<reference evidence="8" key="1">
    <citation type="submission" date="2011-07" db="EMBL/GenBank/DDBJ databases">
        <title>Complete genome sequence of Acetobacterium woodii.</title>
        <authorList>
            <person name="Poehlein A."/>
            <person name="Schmidt S."/>
            <person name="Kaster A.-K."/>
            <person name="Goenrich M."/>
            <person name="Vollmers J."/>
            <person name="Thuermer A."/>
            <person name="Gottschalk G."/>
            <person name="Thauer R.K."/>
            <person name="Daniel R."/>
            <person name="Mueller V."/>
        </authorList>
    </citation>
    <scope>NUCLEOTIDE SEQUENCE [LARGE SCALE GENOMIC DNA]</scope>
    <source>
        <strain evidence="8">ATCC 29683 / DSM 1030 / JCM 2381 / KCTC 1655 / WB1</strain>
    </source>
</reference>
<comment type="subcellular location">
    <subcellularLocation>
        <location evidence="1">Membrane</location>
        <topology evidence="1">Multi-pass membrane protein</topology>
    </subcellularLocation>
</comment>
<keyword evidence="3 6" id="KW-0812">Transmembrane</keyword>
<keyword evidence="8" id="KW-1185">Reference proteome</keyword>
<feature type="transmembrane region" description="Helical" evidence="6">
    <location>
        <begin position="202"/>
        <end position="219"/>
    </location>
</feature>
<evidence type="ECO:0000256" key="6">
    <source>
        <dbReference type="SAM" id="Phobius"/>
    </source>
</evidence>
<evidence type="ECO:0000256" key="2">
    <source>
        <dbReference type="ARBA" id="ARBA00007524"/>
    </source>
</evidence>
<keyword evidence="5 6" id="KW-0472">Membrane</keyword>
<name>H6LIJ4_ACEWD</name>
<feature type="transmembrane region" description="Helical" evidence="6">
    <location>
        <begin position="84"/>
        <end position="103"/>
    </location>
</feature>
<dbReference type="InterPro" id="IPR038330">
    <property type="entry name" value="TspO/MBR-related_sf"/>
</dbReference>
<dbReference type="InterPro" id="IPR004307">
    <property type="entry name" value="TspO_MBR"/>
</dbReference>
<dbReference type="Gene3D" id="1.20.1260.100">
    <property type="entry name" value="TspO/MBR protein"/>
    <property type="match status" value="1"/>
</dbReference>
<feature type="transmembrane region" description="Helical" evidence="6">
    <location>
        <begin position="109"/>
        <end position="128"/>
    </location>
</feature>
<evidence type="ECO:0000256" key="5">
    <source>
        <dbReference type="ARBA" id="ARBA00023136"/>
    </source>
</evidence>
<evidence type="ECO:0000313" key="7">
    <source>
        <dbReference type="EMBL" id="AFA48568.1"/>
    </source>
</evidence>
<feature type="transmembrane region" description="Helical" evidence="6">
    <location>
        <begin position="225"/>
        <end position="247"/>
    </location>
</feature>
<feature type="transmembrane region" description="Helical" evidence="6">
    <location>
        <begin position="140"/>
        <end position="166"/>
    </location>
</feature>
<feature type="transmembrane region" description="Helical" evidence="6">
    <location>
        <begin position="51"/>
        <end position="72"/>
    </location>
</feature>
<evidence type="ECO:0000313" key="8">
    <source>
        <dbReference type="Proteomes" id="UP000007177"/>
    </source>
</evidence>
<protein>
    <recommendedName>
        <fullName evidence="9">Tryptophan-rich sensory protein</fullName>
    </recommendedName>
</protein>
<dbReference type="AlphaFoldDB" id="H6LIJ4"/>
<organism evidence="7 8">
    <name type="scientific">Acetobacterium woodii (strain ATCC 29683 / DSM 1030 / JCM 2381 / KCTC 1655 / WB1)</name>
    <dbReference type="NCBI Taxonomy" id="931626"/>
    <lineage>
        <taxon>Bacteria</taxon>
        <taxon>Bacillati</taxon>
        <taxon>Bacillota</taxon>
        <taxon>Clostridia</taxon>
        <taxon>Eubacteriales</taxon>
        <taxon>Eubacteriaceae</taxon>
        <taxon>Acetobacterium</taxon>
    </lineage>
</organism>